<evidence type="ECO:0000256" key="2">
    <source>
        <dbReference type="ARBA" id="ARBA00036631"/>
    </source>
</evidence>
<evidence type="ECO:0000256" key="7">
    <source>
        <dbReference type="SAM" id="Phobius"/>
    </source>
</evidence>
<dbReference type="Proteomes" id="UP000326759">
    <property type="component" value="Unassembled WGS sequence"/>
</dbReference>
<organism evidence="9 10">
    <name type="scientific">Armadillidium nasatum</name>
    <dbReference type="NCBI Taxonomy" id="96803"/>
    <lineage>
        <taxon>Eukaryota</taxon>
        <taxon>Metazoa</taxon>
        <taxon>Ecdysozoa</taxon>
        <taxon>Arthropoda</taxon>
        <taxon>Crustacea</taxon>
        <taxon>Multicrustacea</taxon>
        <taxon>Malacostraca</taxon>
        <taxon>Eumalacostraca</taxon>
        <taxon>Peracarida</taxon>
        <taxon>Isopoda</taxon>
        <taxon>Oniscidea</taxon>
        <taxon>Crinocheta</taxon>
        <taxon>Armadillidiidae</taxon>
        <taxon>Armadillidium</taxon>
    </lineage>
</organism>
<gene>
    <name evidence="9" type="primary">Sacm1l</name>
    <name evidence="9" type="ORF">Anas_02352</name>
</gene>
<dbReference type="EMBL" id="SEYY01001724">
    <property type="protein sequence ID" value="KAB7505137.1"/>
    <property type="molecule type" value="Genomic_DNA"/>
</dbReference>
<keyword evidence="10" id="KW-1185">Reference proteome</keyword>
<feature type="transmembrane region" description="Helical" evidence="7">
    <location>
        <begin position="526"/>
        <end position="547"/>
    </location>
</feature>
<accession>A0A5N5TFY0</accession>
<keyword evidence="7" id="KW-1133">Transmembrane helix</keyword>
<evidence type="ECO:0000256" key="6">
    <source>
        <dbReference type="ARBA" id="ARBA00041911"/>
    </source>
</evidence>
<sequence length="602" mass="70305">MINNDVYEDLVFYSTDDKFFVESSQAKQLLVIDRISKELTLEVNKGQIPFSASQKHIYGIVGIVHLISGPHIILLTKRLKVGTINKQTIWRLLETDIIPYARSLASLTDEQKVYNDKYLSMIQQVLSTPYFYFSYSYDLTHTLQRLYYTAEEFLQMPLYERADIRFVWNQSLMRDFTVQSELSRFCLPLMHGFVSIKPCTINGEWFTWCLISRRSVYRAGTRMWVRGIDQEGYVANYVETEQIIEYRNYRSSFVQTRGSIPLFWSQEPDLRYKPPPTLADCNQEEAFGRHCESQVMTYGKQVMVNLIDQKGKEGKLQEYFRDSVLHSNKQLIKDNIKYEYFDFHHECRKMRWDRLSILMDRLAADQESMGYFVFRDGVTLLEQEGVFRTNCIDCLDRTNVVQSMLARRNLQDALTRMSIFQPGQKIEDQFAFEIMFKNVWADNADIISTQYSGTGALKTDFTRTGKRTRQGLIKDGINSGIRYIKNNFFDGERQDSIDLFLGRYQVEREEGASLPCPLRETRNPRLLLLPLSVFFSLLMVFACILLVSEYTSFTFLSILFWISMTCLALLATLRQGRELVNSPKLCSISLTSLLTQKLPFEK</sequence>
<evidence type="ECO:0000313" key="10">
    <source>
        <dbReference type="Proteomes" id="UP000326759"/>
    </source>
</evidence>
<dbReference type="InterPro" id="IPR002013">
    <property type="entry name" value="SAC_dom"/>
</dbReference>
<evidence type="ECO:0000313" key="9">
    <source>
        <dbReference type="EMBL" id="KAB7505137.1"/>
    </source>
</evidence>
<evidence type="ECO:0000256" key="3">
    <source>
        <dbReference type="ARBA" id="ARBA00036807"/>
    </source>
</evidence>
<dbReference type="GO" id="GO:0046856">
    <property type="term" value="P:phosphatidylinositol dephosphorylation"/>
    <property type="evidence" value="ECO:0007669"/>
    <property type="project" value="TreeGrafter"/>
</dbReference>
<name>A0A5N5TFY0_9CRUS</name>
<dbReference type="PROSITE" id="PS50275">
    <property type="entry name" value="SAC"/>
    <property type="match status" value="1"/>
</dbReference>
<dbReference type="PANTHER" id="PTHR45662:SF2">
    <property type="entry name" value="PHOSPHATIDYLINOSITOL-3-PHOSPHATASE SAC1"/>
    <property type="match status" value="1"/>
</dbReference>
<comment type="catalytic activity">
    <reaction evidence="2">
        <text>a 1,2-diacyl-sn-glycero-3-phospho-(1D-myo-inositol-3-phosphate) + H2O = a 1,2-diacyl-sn-glycero-3-phospho-(1D-myo-inositol) + phosphate</text>
        <dbReference type="Rhea" id="RHEA:12316"/>
        <dbReference type="ChEBI" id="CHEBI:15377"/>
        <dbReference type="ChEBI" id="CHEBI:43474"/>
        <dbReference type="ChEBI" id="CHEBI:57880"/>
        <dbReference type="ChEBI" id="CHEBI:58088"/>
        <dbReference type="EC" id="3.1.3.64"/>
    </reaction>
    <physiologicalReaction direction="left-to-right" evidence="2">
        <dbReference type="Rhea" id="RHEA:12317"/>
    </physiologicalReaction>
</comment>
<dbReference type="AlphaFoldDB" id="A0A5N5TFY0"/>
<reference evidence="9 10" key="1">
    <citation type="journal article" date="2019" name="PLoS Biol.">
        <title>Sex chromosomes control vertical transmission of feminizing Wolbachia symbionts in an isopod.</title>
        <authorList>
            <person name="Becking T."/>
            <person name="Chebbi M.A."/>
            <person name="Giraud I."/>
            <person name="Moumen B."/>
            <person name="Laverre T."/>
            <person name="Caubet Y."/>
            <person name="Peccoud J."/>
            <person name="Gilbert C."/>
            <person name="Cordaux R."/>
        </authorList>
    </citation>
    <scope>NUCLEOTIDE SEQUENCE [LARGE SCALE GENOMIC DNA]</scope>
    <source>
        <strain evidence="9">ANa2</strain>
        <tissue evidence="9">Whole body excluding digestive tract and cuticle</tissue>
    </source>
</reference>
<dbReference type="OrthoDB" id="405996at2759"/>
<keyword evidence="7" id="KW-0812">Transmembrane</keyword>
<evidence type="ECO:0000256" key="5">
    <source>
        <dbReference type="ARBA" id="ARBA00041396"/>
    </source>
</evidence>
<evidence type="ECO:0000259" key="8">
    <source>
        <dbReference type="PROSITE" id="PS50275"/>
    </source>
</evidence>
<evidence type="ECO:0000256" key="4">
    <source>
        <dbReference type="ARBA" id="ARBA00040795"/>
    </source>
</evidence>
<dbReference type="GO" id="GO:0005783">
    <property type="term" value="C:endoplasmic reticulum"/>
    <property type="evidence" value="ECO:0007669"/>
    <property type="project" value="TreeGrafter"/>
</dbReference>
<dbReference type="GO" id="GO:0043812">
    <property type="term" value="F:phosphatidylinositol-4-phosphate phosphatase activity"/>
    <property type="evidence" value="ECO:0007669"/>
    <property type="project" value="TreeGrafter"/>
</dbReference>
<feature type="domain" description="SAC" evidence="8">
    <location>
        <begin position="122"/>
        <end position="453"/>
    </location>
</feature>
<dbReference type="GO" id="GO:0004438">
    <property type="term" value="F:phosphatidylinositol-3-phosphate phosphatase activity"/>
    <property type="evidence" value="ECO:0007669"/>
    <property type="project" value="UniProtKB-EC"/>
</dbReference>
<proteinExistence type="predicted"/>
<dbReference type="PANTHER" id="PTHR45662">
    <property type="entry name" value="PHOSPHATIDYLINOSITIDE PHOSPHATASE SAC1"/>
    <property type="match status" value="1"/>
</dbReference>
<feature type="transmembrane region" description="Helical" evidence="7">
    <location>
        <begin position="553"/>
        <end position="573"/>
    </location>
</feature>
<keyword evidence="7" id="KW-0472">Membrane</keyword>
<protein>
    <recommendedName>
        <fullName evidence="4">Phosphatidylinositol-3-phosphatase SAC1</fullName>
        <ecNumber evidence="1">3.1.3.64</ecNumber>
    </recommendedName>
    <alternativeName>
        <fullName evidence="6">Phosphatidylinositol-4-phosphate phosphatase</fullName>
    </alternativeName>
    <alternativeName>
        <fullName evidence="5">Suppressor of actin mutations 1-like protein</fullName>
    </alternativeName>
</protein>
<dbReference type="EC" id="3.1.3.64" evidence="1"/>
<evidence type="ECO:0000256" key="1">
    <source>
        <dbReference type="ARBA" id="ARBA00013038"/>
    </source>
</evidence>
<comment type="catalytic activity">
    <reaction evidence="3">
        <text>a 1,2-diacyl-sn-glycero-3-phospho-(1D-myo-inositol 4-phosphate) + H2O = a 1,2-diacyl-sn-glycero-3-phospho-(1D-myo-inositol) + phosphate</text>
        <dbReference type="Rhea" id="RHEA:55652"/>
        <dbReference type="ChEBI" id="CHEBI:15377"/>
        <dbReference type="ChEBI" id="CHEBI:43474"/>
        <dbReference type="ChEBI" id="CHEBI:57880"/>
        <dbReference type="ChEBI" id="CHEBI:58178"/>
    </reaction>
    <physiologicalReaction direction="left-to-right" evidence="3">
        <dbReference type="Rhea" id="RHEA:55653"/>
    </physiologicalReaction>
</comment>
<comment type="caution">
    <text evidence="9">The sequence shown here is derived from an EMBL/GenBank/DDBJ whole genome shotgun (WGS) entry which is preliminary data.</text>
</comment>
<dbReference type="Pfam" id="PF02383">
    <property type="entry name" value="Syja_N"/>
    <property type="match status" value="1"/>
</dbReference>